<dbReference type="GO" id="GO:0005886">
    <property type="term" value="C:plasma membrane"/>
    <property type="evidence" value="ECO:0007669"/>
    <property type="project" value="UniProtKB-SubCell"/>
</dbReference>
<dbReference type="Proteomes" id="UP000198606">
    <property type="component" value="Unassembled WGS sequence"/>
</dbReference>
<feature type="domain" description="ABC transporter" evidence="9">
    <location>
        <begin position="352"/>
        <end position="586"/>
    </location>
</feature>
<dbReference type="SMART" id="SM00382">
    <property type="entry name" value="AAA"/>
    <property type="match status" value="1"/>
</dbReference>
<evidence type="ECO:0000256" key="7">
    <source>
        <dbReference type="ARBA" id="ARBA00023136"/>
    </source>
</evidence>
<dbReference type="PANTHER" id="PTHR43394">
    <property type="entry name" value="ATP-DEPENDENT PERMEASE MDL1, MITOCHONDRIAL"/>
    <property type="match status" value="1"/>
</dbReference>
<keyword evidence="5 11" id="KW-0067">ATP-binding</keyword>
<feature type="transmembrane region" description="Helical" evidence="8">
    <location>
        <begin position="143"/>
        <end position="168"/>
    </location>
</feature>
<dbReference type="InterPro" id="IPR039421">
    <property type="entry name" value="Type_1_exporter"/>
</dbReference>
<evidence type="ECO:0000259" key="9">
    <source>
        <dbReference type="PROSITE" id="PS50893"/>
    </source>
</evidence>
<feature type="transmembrane region" description="Helical" evidence="8">
    <location>
        <begin position="28"/>
        <end position="51"/>
    </location>
</feature>
<feature type="transmembrane region" description="Helical" evidence="8">
    <location>
        <begin position="261"/>
        <end position="283"/>
    </location>
</feature>
<dbReference type="InterPro" id="IPR003439">
    <property type="entry name" value="ABC_transporter-like_ATP-bd"/>
</dbReference>
<dbReference type="FunFam" id="3.40.50.300:FF:000287">
    <property type="entry name" value="Multidrug ABC transporter ATP-binding protein"/>
    <property type="match status" value="1"/>
</dbReference>
<dbReference type="AlphaFoldDB" id="A0A1G8PK51"/>
<dbReference type="InterPro" id="IPR011527">
    <property type="entry name" value="ABC1_TM_dom"/>
</dbReference>
<dbReference type="PROSITE" id="PS50929">
    <property type="entry name" value="ABC_TM1F"/>
    <property type="match status" value="1"/>
</dbReference>
<sequence length="612" mass="67889">MSRPSHAIPRLPHSPAAFVWHYVHAYPVWYLLILGLQLGAAISATLIPYAIGQLTTAISDGIWRGSEVLHQSSAAVGVLALFAALAIIFERANGAVLIVIRPRQKRRITGDLFAYLRRHSHRYFAEHFAGSLSQRVSETTLGVLDILFLVSVELLPILTTLVVSLVLLSLASPWLGASLLAWTLLFVGISYCLARRAQPFAKAHAEARSRTSGNLVDTITNLASVRLFARGDYEQRYLDGYLCSEKAAARRSFWFMERIRWFQDAMALLLRLGLVVLALHLWGRGQINVGEFVMTVTLGMLIVTNARFLSYQFLHFFEASGNIENGVRTLLQPHDMRDLEQAQDRQVPGADIELRDLTFGYDPERPIFQQVNLHIPAGQRVGVVGYSGSGKSTLLSLLLRLYDPQQGAVLLGGVDIRSLTQDALHRQISLIPQEPGLFHRSLAENIGYGRPDASAEAIHDAARQAYADTFIRDIPDGYETLVGERGVKLSGGQRQRVAIARVLLKDAPVLIMDEATSSLDSHTEHIIQQSLEWIMGDKTVIVVAHRLSTIAQLDRILVFDQGRIVEDGSHSDLLARGGIYHSLWAHQSDGRIHDEGRAPAADQVRDEPTAQR</sequence>
<organism evidence="11 12">
    <name type="scientific">Phytopseudomonas flavescens</name>
    <dbReference type="NCBI Taxonomy" id="29435"/>
    <lineage>
        <taxon>Bacteria</taxon>
        <taxon>Pseudomonadati</taxon>
        <taxon>Pseudomonadota</taxon>
        <taxon>Gammaproteobacteria</taxon>
        <taxon>Pseudomonadales</taxon>
        <taxon>Pseudomonadaceae</taxon>
        <taxon>Phytopseudomonas</taxon>
    </lineage>
</organism>
<evidence type="ECO:0000256" key="6">
    <source>
        <dbReference type="ARBA" id="ARBA00022989"/>
    </source>
</evidence>
<evidence type="ECO:0000313" key="11">
    <source>
        <dbReference type="EMBL" id="SDI92863.1"/>
    </source>
</evidence>
<gene>
    <name evidence="11" type="ORF">SAMN05216588_12936</name>
</gene>
<dbReference type="STRING" id="29435.SAMN05216588_12936"/>
<dbReference type="InterPro" id="IPR017871">
    <property type="entry name" value="ABC_transporter-like_CS"/>
</dbReference>
<evidence type="ECO:0000256" key="3">
    <source>
        <dbReference type="ARBA" id="ARBA00022692"/>
    </source>
</evidence>
<keyword evidence="7 8" id="KW-0472">Membrane</keyword>
<dbReference type="Gene3D" id="1.20.1560.10">
    <property type="entry name" value="ABC transporter type 1, transmembrane domain"/>
    <property type="match status" value="1"/>
</dbReference>
<evidence type="ECO:0000256" key="2">
    <source>
        <dbReference type="ARBA" id="ARBA00022448"/>
    </source>
</evidence>
<dbReference type="PROSITE" id="PS50893">
    <property type="entry name" value="ABC_TRANSPORTER_2"/>
    <property type="match status" value="1"/>
</dbReference>
<dbReference type="PROSITE" id="PS00211">
    <property type="entry name" value="ABC_TRANSPORTER_1"/>
    <property type="match status" value="1"/>
</dbReference>
<evidence type="ECO:0000259" key="10">
    <source>
        <dbReference type="PROSITE" id="PS50929"/>
    </source>
</evidence>
<keyword evidence="2" id="KW-0813">Transport</keyword>
<dbReference type="Gene3D" id="3.40.50.300">
    <property type="entry name" value="P-loop containing nucleotide triphosphate hydrolases"/>
    <property type="match status" value="1"/>
</dbReference>
<evidence type="ECO:0000313" key="12">
    <source>
        <dbReference type="Proteomes" id="UP000198606"/>
    </source>
</evidence>
<proteinExistence type="predicted"/>
<dbReference type="GO" id="GO:0015421">
    <property type="term" value="F:ABC-type oligopeptide transporter activity"/>
    <property type="evidence" value="ECO:0007669"/>
    <property type="project" value="TreeGrafter"/>
</dbReference>
<keyword evidence="3 8" id="KW-0812">Transmembrane</keyword>
<feature type="transmembrane region" description="Helical" evidence="8">
    <location>
        <begin position="174"/>
        <end position="194"/>
    </location>
</feature>
<feature type="domain" description="ABC transmembrane type-1" evidence="10">
    <location>
        <begin position="31"/>
        <end position="313"/>
    </location>
</feature>
<reference evidence="11 12" key="1">
    <citation type="submission" date="2016-10" db="EMBL/GenBank/DDBJ databases">
        <authorList>
            <person name="de Groot N.N."/>
        </authorList>
    </citation>
    <scope>NUCLEOTIDE SEQUENCE [LARGE SCALE GENOMIC DNA]</scope>
    <source>
        <strain evidence="11 12">LMG 18387</strain>
    </source>
</reference>
<name>A0A1G8PK51_9GAMM</name>
<keyword evidence="4" id="KW-0547">Nucleotide-binding</keyword>
<dbReference type="EMBL" id="FNDG01000029">
    <property type="protein sequence ID" value="SDI92863.1"/>
    <property type="molecule type" value="Genomic_DNA"/>
</dbReference>
<dbReference type="GO" id="GO:0005524">
    <property type="term" value="F:ATP binding"/>
    <property type="evidence" value="ECO:0007669"/>
    <property type="project" value="UniProtKB-KW"/>
</dbReference>
<dbReference type="GO" id="GO:0016887">
    <property type="term" value="F:ATP hydrolysis activity"/>
    <property type="evidence" value="ECO:0007669"/>
    <property type="project" value="InterPro"/>
</dbReference>
<evidence type="ECO:0000256" key="4">
    <source>
        <dbReference type="ARBA" id="ARBA00022741"/>
    </source>
</evidence>
<evidence type="ECO:0000256" key="5">
    <source>
        <dbReference type="ARBA" id="ARBA00022840"/>
    </source>
</evidence>
<dbReference type="RefSeq" id="WP_244158264.1">
    <property type="nucleotide sequence ID" value="NZ_FNDG01000029.1"/>
</dbReference>
<dbReference type="SUPFAM" id="SSF52540">
    <property type="entry name" value="P-loop containing nucleoside triphosphate hydrolases"/>
    <property type="match status" value="1"/>
</dbReference>
<dbReference type="InterPro" id="IPR003593">
    <property type="entry name" value="AAA+_ATPase"/>
</dbReference>
<keyword evidence="6 8" id="KW-1133">Transmembrane helix</keyword>
<dbReference type="Pfam" id="PF00005">
    <property type="entry name" value="ABC_tran"/>
    <property type="match status" value="1"/>
</dbReference>
<comment type="subcellular location">
    <subcellularLocation>
        <location evidence="1">Cell membrane</location>
        <topology evidence="1">Multi-pass membrane protein</topology>
    </subcellularLocation>
</comment>
<accession>A0A1G8PK51</accession>
<evidence type="ECO:0000256" key="1">
    <source>
        <dbReference type="ARBA" id="ARBA00004651"/>
    </source>
</evidence>
<dbReference type="PANTHER" id="PTHR43394:SF1">
    <property type="entry name" value="ATP-BINDING CASSETTE SUB-FAMILY B MEMBER 10, MITOCHONDRIAL"/>
    <property type="match status" value="1"/>
</dbReference>
<dbReference type="InterPro" id="IPR027417">
    <property type="entry name" value="P-loop_NTPase"/>
</dbReference>
<protein>
    <submittedName>
        <fullName evidence="11">ATP-binding cassette, subfamily B</fullName>
    </submittedName>
</protein>
<dbReference type="InterPro" id="IPR036640">
    <property type="entry name" value="ABC1_TM_sf"/>
</dbReference>
<dbReference type="Pfam" id="PF00664">
    <property type="entry name" value="ABC_membrane"/>
    <property type="match status" value="1"/>
</dbReference>
<evidence type="ECO:0000256" key="8">
    <source>
        <dbReference type="SAM" id="Phobius"/>
    </source>
</evidence>
<feature type="transmembrane region" description="Helical" evidence="8">
    <location>
        <begin position="71"/>
        <end position="100"/>
    </location>
</feature>
<dbReference type="SUPFAM" id="SSF90123">
    <property type="entry name" value="ABC transporter transmembrane region"/>
    <property type="match status" value="1"/>
</dbReference>